<dbReference type="SMART" id="SM00382">
    <property type="entry name" value="AAA"/>
    <property type="match status" value="1"/>
</dbReference>
<organism evidence="2 3">
    <name type="scientific">Mucilaginibacter frigoritolerans</name>
    <dbReference type="NCBI Taxonomy" id="652788"/>
    <lineage>
        <taxon>Bacteria</taxon>
        <taxon>Pseudomonadati</taxon>
        <taxon>Bacteroidota</taxon>
        <taxon>Sphingobacteriia</taxon>
        <taxon>Sphingobacteriales</taxon>
        <taxon>Sphingobacteriaceae</taxon>
        <taxon>Mucilaginibacter</taxon>
    </lineage>
</organism>
<dbReference type="InterPro" id="IPR003593">
    <property type="entry name" value="AAA+_ATPase"/>
</dbReference>
<dbReference type="AlphaFoldDB" id="A0A562U3V1"/>
<evidence type="ECO:0000259" key="1">
    <source>
        <dbReference type="SMART" id="SM00382"/>
    </source>
</evidence>
<name>A0A562U3V1_9SPHI</name>
<dbReference type="InterPro" id="IPR027417">
    <property type="entry name" value="P-loop_NTPase"/>
</dbReference>
<keyword evidence="3" id="KW-1185">Reference proteome</keyword>
<dbReference type="Pfam" id="PF13481">
    <property type="entry name" value="AAA_25"/>
    <property type="match status" value="1"/>
</dbReference>
<accession>A0A562U3V1</accession>
<comment type="caution">
    <text evidence="2">The sequence shown here is derived from an EMBL/GenBank/DDBJ whole genome shotgun (WGS) entry which is preliminary data.</text>
</comment>
<evidence type="ECO:0000313" key="3">
    <source>
        <dbReference type="Proteomes" id="UP000317010"/>
    </source>
</evidence>
<dbReference type="SUPFAM" id="SSF52540">
    <property type="entry name" value="P-loop containing nucleoside triphosphate hydrolases"/>
    <property type="match status" value="1"/>
</dbReference>
<protein>
    <submittedName>
        <fullName evidence="2">AAA domain-containing protein</fullName>
    </submittedName>
</protein>
<reference evidence="2 3" key="1">
    <citation type="submission" date="2019-07" db="EMBL/GenBank/DDBJ databases">
        <title>Genomic Encyclopedia of Archaeal and Bacterial Type Strains, Phase II (KMG-II): from individual species to whole genera.</title>
        <authorList>
            <person name="Goeker M."/>
        </authorList>
    </citation>
    <scope>NUCLEOTIDE SEQUENCE [LARGE SCALE GENOMIC DNA]</scope>
    <source>
        <strain evidence="2 3">ATCC BAA-1854</strain>
    </source>
</reference>
<sequence>MKPQFNLQQRGIGHITPAQTLQHINEMINQPGPARTRTLFKKQTANKWIDEAKQRPIPKMLFDEFWFESELCILFAENGVGKSLLAVQIANSISLGKPVPGFKLEAESQPVLYFDFELTDKQFEGRYSVNYQNHYHFNSNLIRAEIDPDNTDYEEQGFTSFEDYLSHELEQDIIETGIRIIIIDNITYLKTETEKAKDALPLMKRLIDLKKKYKLSLLILAHTPKRDLSQPITRNHLQGSKHLSNLTDSIFTIGESVVDSKTRYLKQIKSRSSEVQYDSGNVIECRVHQPDNFVLFEFTGYGTEGYHLKAKSTQDKTELENNVEQLLATEPGITGYAIAKKLCTDESKFKSFQTKVNRIIKRLEDGNN</sequence>
<dbReference type="EMBL" id="VLLI01000006">
    <property type="protein sequence ID" value="TWJ00017.1"/>
    <property type="molecule type" value="Genomic_DNA"/>
</dbReference>
<feature type="domain" description="AAA+ ATPase" evidence="1">
    <location>
        <begin position="68"/>
        <end position="247"/>
    </location>
</feature>
<dbReference type="Gene3D" id="3.40.50.300">
    <property type="entry name" value="P-loop containing nucleotide triphosphate hydrolases"/>
    <property type="match status" value="1"/>
</dbReference>
<dbReference type="RefSeq" id="WP_144912823.1">
    <property type="nucleotide sequence ID" value="NZ_VLLI01000006.1"/>
</dbReference>
<dbReference type="Proteomes" id="UP000317010">
    <property type="component" value="Unassembled WGS sequence"/>
</dbReference>
<gene>
    <name evidence="2" type="ORF">JN11_02432</name>
</gene>
<proteinExistence type="predicted"/>
<evidence type="ECO:0000313" key="2">
    <source>
        <dbReference type="EMBL" id="TWJ00017.1"/>
    </source>
</evidence>
<dbReference type="OrthoDB" id="786308at2"/>